<gene>
    <name evidence="1" type="ORF">BIFADO_00005</name>
</gene>
<protein>
    <recommendedName>
        <fullName evidence="3">Glycosyltransferase 2-like domain-containing protein</fullName>
    </recommendedName>
</protein>
<dbReference type="EMBL" id="AAXD02000001">
    <property type="protein sequence ID" value="EDN84197.1"/>
    <property type="molecule type" value="Genomic_DNA"/>
</dbReference>
<dbReference type="HOGENOM" id="CLU_3305417_0_0_11"/>
<evidence type="ECO:0000313" key="1">
    <source>
        <dbReference type="EMBL" id="EDN84197.1"/>
    </source>
</evidence>
<reference evidence="1 2" key="1">
    <citation type="submission" date="2007-04" db="EMBL/GenBank/DDBJ databases">
        <authorList>
            <person name="Fulton L."/>
            <person name="Clifton S."/>
            <person name="Fulton B."/>
            <person name="Xu J."/>
            <person name="Minx P."/>
            <person name="Pepin K.H."/>
            <person name="Johnson M."/>
            <person name="Thiruvilangam P."/>
            <person name="Bhonagiri V."/>
            <person name="Nash W.E."/>
            <person name="Mardis E.R."/>
            <person name="Wilson R.K."/>
        </authorList>
    </citation>
    <scope>NUCLEOTIDE SEQUENCE [LARGE SCALE GENOMIC DNA]</scope>
    <source>
        <strain evidence="1 2">L2-32</strain>
    </source>
</reference>
<sequence>MRLIVDRVMVSNDVQVLIVDDGSSDGTLDMARRSRRTLR</sequence>
<evidence type="ECO:0008006" key="3">
    <source>
        <dbReference type="Google" id="ProtNLM"/>
    </source>
</evidence>
<dbReference type="AlphaFoldDB" id="A7A2H7"/>
<proteinExistence type="predicted"/>
<organism evidence="1 2">
    <name type="scientific">Bifidobacterium adolescentis L2-32</name>
    <dbReference type="NCBI Taxonomy" id="411481"/>
    <lineage>
        <taxon>Bacteria</taxon>
        <taxon>Bacillati</taxon>
        <taxon>Actinomycetota</taxon>
        <taxon>Actinomycetes</taxon>
        <taxon>Bifidobacteriales</taxon>
        <taxon>Bifidobacteriaceae</taxon>
        <taxon>Bifidobacterium</taxon>
    </lineage>
</organism>
<reference evidence="1 2" key="2">
    <citation type="submission" date="2007-05" db="EMBL/GenBank/DDBJ databases">
        <title>Draft genome sequence of Bifidobacterium adolescentis (L2-32).</title>
        <authorList>
            <person name="Sudarsanam P."/>
            <person name="Ley R."/>
            <person name="Guruge J."/>
            <person name="Turnbaugh P.J."/>
            <person name="Mahowald M."/>
            <person name="Liep D."/>
            <person name="Gordon J."/>
        </authorList>
    </citation>
    <scope>NUCLEOTIDE SEQUENCE [LARGE SCALE GENOMIC DNA]</scope>
    <source>
        <strain evidence="1 2">L2-32</strain>
    </source>
</reference>
<name>A7A2H7_BIFAD</name>
<evidence type="ECO:0000313" key="2">
    <source>
        <dbReference type="Proteomes" id="UP000003773"/>
    </source>
</evidence>
<dbReference type="Proteomes" id="UP000003773">
    <property type="component" value="Unassembled WGS sequence"/>
</dbReference>
<accession>A7A2H7</accession>
<comment type="caution">
    <text evidence="1">The sequence shown here is derived from an EMBL/GenBank/DDBJ whole genome shotgun (WGS) entry which is preliminary data.</text>
</comment>